<evidence type="ECO:0008006" key="3">
    <source>
        <dbReference type="Google" id="ProtNLM"/>
    </source>
</evidence>
<dbReference type="AlphaFoldDB" id="A0ABD0KZ55"/>
<proteinExistence type="predicted"/>
<comment type="caution">
    <text evidence="1">The sequence shown here is derived from an EMBL/GenBank/DDBJ whole genome shotgun (WGS) entry which is preliminary data.</text>
</comment>
<evidence type="ECO:0000313" key="2">
    <source>
        <dbReference type="Proteomes" id="UP001519460"/>
    </source>
</evidence>
<reference evidence="1 2" key="1">
    <citation type="journal article" date="2023" name="Sci. Data">
        <title>Genome assembly of the Korean intertidal mud-creeper Batillaria attramentaria.</title>
        <authorList>
            <person name="Patra A.K."/>
            <person name="Ho P.T."/>
            <person name="Jun S."/>
            <person name="Lee S.J."/>
            <person name="Kim Y."/>
            <person name="Won Y.J."/>
        </authorList>
    </citation>
    <scope>NUCLEOTIDE SEQUENCE [LARGE SCALE GENOMIC DNA]</scope>
    <source>
        <strain evidence="1">Wonlab-2016</strain>
    </source>
</reference>
<evidence type="ECO:0000313" key="1">
    <source>
        <dbReference type="EMBL" id="KAK7492433.1"/>
    </source>
</evidence>
<gene>
    <name evidence="1" type="ORF">BaRGS_00016306</name>
</gene>
<name>A0ABD0KZ55_9CAEN</name>
<accession>A0ABD0KZ55</accession>
<protein>
    <recommendedName>
        <fullName evidence="3">Secreted protein</fullName>
    </recommendedName>
</protein>
<organism evidence="1 2">
    <name type="scientific">Batillaria attramentaria</name>
    <dbReference type="NCBI Taxonomy" id="370345"/>
    <lineage>
        <taxon>Eukaryota</taxon>
        <taxon>Metazoa</taxon>
        <taxon>Spiralia</taxon>
        <taxon>Lophotrochozoa</taxon>
        <taxon>Mollusca</taxon>
        <taxon>Gastropoda</taxon>
        <taxon>Caenogastropoda</taxon>
        <taxon>Sorbeoconcha</taxon>
        <taxon>Cerithioidea</taxon>
        <taxon>Batillariidae</taxon>
        <taxon>Batillaria</taxon>
    </lineage>
</organism>
<sequence length="101" mass="11311">MPLKLLLNVPSVTCVASLGIHICKKSPSHGECQSSDEVTWYAPPFLLERPVEVVSVSMCMWSWQKLFATRTVKLKSAAHAKLSTKTNHIGIFAYMCIYVQQ</sequence>
<keyword evidence="2" id="KW-1185">Reference proteome</keyword>
<dbReference type="EMBL" id="JACVVK020000103">
    <property type="protein sequence ID" value="KAK7492433.1"/>
    <property type="molecule type" value="Genomic_DNA"/>
</dbReference>
<dbReference type="Proteomes" id="UP001519460">
    <property type="component" value="Unassembled WGS sequence"/>
</dbReference>